<keyword evidence="4 7" id="KW-0812">Transmembrane</keyword>
<evidence type="ECO:0000256" key="2">
    <source>
        <dbReference type="ARBA" id="ARBA00006679"/>
    </source>
</evidence>
<feature type="transmembrane region" description="Helical" evidence="7">
    <location>
        <begin position="6"/>
        <end position="25"/>
    </location>
</feature>
<accession>A0ABS2KPN2</accession>
<evidence type="ECO:0000256" key="3">
    <source>
        <dbReference type="ARBA" id="ARBA00022475"/>
    </source>
</evidence>
<proteinExistence type="inferred from homology"/>
<keyword evidence="6 7" id="KW-0472">Membrane</keyword>
<reference evidence="8 9" key="1">
    <citation type="submission" date="2021-01" db="EMBL/GenBank/DDBJ databases">
        <title>Genomics of switchgrass bacterial isolates.</title>
        <authorList>
            <person name="Shade A."/>
        </authorList>
    </citation>
    <scope>NUCLEOTIDE SEQUENCE [LARGE SCALE GENOMIC DNA]</scope>
    <source>
        <strain evidence="8 9">PvP111</strain>
    </source>
</reference>
<dbReference type="Proteomes" id="UP000703038">
    <property type="component" value="Unassembled WGS sequence"/>
</dbReference>
<protein>
    <submittedName>
        <fullName evidence="8">Oxidoreductase</fullName>
    </submittedName>
</protein>
<dbReference type="PANTHER" id="PTHR33452">
    <property type="entry name" value="OXIDOREDUCTASE CATD-RELATED"/>
    <property type="match status" value="1"/>
</dbReference>
<keyword evidence="5 7" id="KW-1133">Transmembrane helix</keyword>
<dbReference type="InterPro" id="IPR032808">
    <property type="entry name" value="DoxX"/>
</dbReference>
<name>A0ABS2KPN2_9NOCA</name>
<evidence type="ECO:0000256" key="7">
    <source>
        <dbReference type="SAM" id="Phobius"/>
    </source>
</evidence>
<dbReference type="InterPro" id="IPR051907">
    <property type="entry name" value="DoxX-like_oxidoreductase"/>
</dbReference>
<dbReference type="EMBL" id="JAFBBK010000001">
    <property type="protein sequence ID" value="MBM7413772.1"/>
    <property type="molecule type" value="Genomic_DNA"/>
</dbReference>
<evidence type="ECO:0000313" key="9">
    <source>
        <dbReference type="Proteomes" id="UP000703038"/>
    </source>
</evidence>
<comment type="subcellular location">
    <subcellularLocation>
        <location evidence="1">Cell membrane</location>
        <topology evidence="1">Multi-pass membrane protein</topology>
    </subcellularLocation>
</comment>
<evidence type="ECO:0000256" key="1">
    <source>
        <dbReference type="ARBA" id="ARBA00004651"/>
    </source>
</evidence>
<evidence type="ECO:0000256" key="5">
    <source>
        <dbReference type="ARBA" id="ARBA00022989"/>
    </source>
</evidence>
<feature type="transmembrane region" description="Helical" evidence="7">
    <location>
        <begin position="67"/>
        <end position="93"/>
    </location>
</feature>
<organism evidence="8 9">
    <name type="scientific">Rhodococcoides corynebacterioides</name>
    <dbReference type="NCBI Taxonomy" id="53972"/>
    <lineage>
        <taxon>Bacteria</taxon>
        <taxon>Bacillati</taxon>
        <taxon>Actinomycetota</taxon>
        <taxon>Actinomycetes</taxon>
        <taxon>Mycobacteriales</taxon>
        <taxon>Nocardiaceae</taxon>
        <taxon>Rhodococcoides</taxon>
    </lineage>
</organism>
<dbReference type="PANTHER" id="PTHR33452:SF1">
    <property type="entry name" value="INNER MEMBRANE PROTEIN YPHA-RELATED"/>
    <property type="match status" value="1"/>
</dbReference>
<keyword evidence="9" id="KW-1185">Reference proteome</keyword>
<evidence type="ECO:0000256" key="6">
    <source>
        <dbReference type="ARBA" id="ARBA00023136"/>
    </source>
</evidence>
<feature type="transmembrane region" description="Helical" evidence="7">
    <location>
        <begin position="105"/>
        <end position="129"/>
    </location>
</feature>
<evidence type="ECO:0000313" key="8">
    <source>
        <dbReference type="EMBL" id="MBM7413772.1"/>
    </source>
</evidence>
<evidence type="ECO:0000256" key="4">
    <source>
        <dbReference type="ARBA" id="ARBA00022692"/>
    </source>
</evidence>
<comment type="caution">
    <text evidence="8">The sequence shown here is derived from an EMBL/GenBank/DDBJ whole genome shotgun (WGS) entry which is preliminary data.</text>
</comment>
<keyword evidence="3" id="KW-1003">Cell membrane</keyword>
<dbReference type="Pfam" id="PF07681">
    <property type="entry name" value="DoxX"/>
    <property type="match status" value="1"/>
</dbReference>
<comment type="similarity">
    <text evidence="2">Belongs to the DoxX family.</text>
</comment>
<sequence>MKTPVVVRDIAALVARIALGVVFVAHGWQKLRTNGLDATIAGFEGMGIPAPQVSAYFATFVELIGGAALILGVLTSVAALLLVVDMVGALVFVHLDKGVFVGEGGWELVVALGAGALLLAAVGSGTYSVDRAFRRPTSRARATS</sequence>
<gene>
    <name evidence="8" type="ORF">JOE42_000505</name>
</gene>
<dbReference type="RefSeq" id="WP_204866475.1">
    <property type="nucleotide sequence ID" value="NZ_JAFBBK010000001.1"/>
</dbReference>